<evidence type="ECO:0000313" key="3">
    <source>
        <dbReference type="Proteomes" id="UP000824239"/>
    </source>
</evidence>
<dbReference type="Proteomes" id="UP000824239">
    <property type="component" value="Unassembled WGS sequence"/>
</dbReference>
<dbReference type="Pfam" id="PF16510">
    <property type="entry name" value="P22_portal"/>
    <property type="match status" value="1"/>
</dbReference>
<dbReference type="AlphaFoldDB" id="A0A9D1IV78"/>
<feature type="region of interest" description="Disordered" evidence="1">
    <location>
        <begin position="186"/>
        <end position="205"/>
    </location>
</feature>
<evidence type="ECO:0008006" key="4">
    <source>
        <dbReference type="Google" id="ProtNLM"/>
    </source>
</evidence>
<feature type="region of interest" description="Disordered" evidence="1">
    <location>
        <begin position="297"/>
        <end position="316"/>
    </location>
</feature>
<reference evidence="2" key="2">
    <citation type="journal article" date="2021" name="PeerJ">
        <title>Extensive microbial diversity within the chicken gut microbiome revealed by metagenomics and culture.</title>
        <authorList>
            <person name="Gilroy R."/>
            <person name="Ravi A."/>
            <person name="Getino M."/>
            <person name="Pursley I."/>
            <person name="Horton D.L."/>
            <person name="Alikhan N.F."/>
            <person name="Baker D."/>
            <person name="Gharbi K."/>
            <person name="Hall N."/>
            <person name="Watson M."/>
            <person name="Adriaenssens E.M."/>
            <person name="Foster-Nyarko E."/>
            <person name="Jarju S."/>
            <person name="Secka A."/>
            <person name="Antonio M."/>
            <person name="Oren A."/>
            <person name="Chaudhuri R.R."/>
            <person name="La Ragione R."/>
            <person name="Hildebrand F."/>
            <person name="Pallen M.J."/>
        </authorList>
    </citation>
    <scope>NUCLEOTIDE SEQUENCE</scope>
    <source>
        <strain evidence="2">ChiBcec15-4380</strain>
    </source>
</reference>
<comment type="caution">
    <text evidence="2">The sequence shown here is derived from an EMBL/GenBank/DDBJ whole genome shotgun (WGS) entry which is preliminary data.</text>
</comment>
<dbReference type="InterPro" id="IPR032427">
    <property type="entry name" value="P22_portal"/>
</dbReference>
<evidence type="ECO:0000313" key="2">
    <source>
        <dbReference type="EMBL" id="HIR50286.1"/>
    </source>
</evidence>
<dbReference type="EMBL" id="DVHE01000022">
    <property type="protein sequence ID" value="HIR50286.1"/>
    <property type="molecule type" value="Genomic_DNA"/>
</dbReference>
<sequence>MKKQDEQKLRLWQERLSVNESAYEDEQARMTLREELYAGSSTIRAIVAKDQKTETPHVRNICAELIEAQVDSNIPAPKVTARRKEDELKAKLIEDMLRNELDRLPFEQINDMMERTVPIQGGAALLLEWDNSLRTHTTVGELAIRVLHPRKIVPQDGVYTGVEDMDYIILKMPQTKAYIQRRYGVDVSDESEDDPEIKGDDGGPSDDMVTQYMAYYRNQNGGIGLFSWVSDYVLIDLEDYQARRLKKCATCGAMEPAEDLESLDAPTMDGTPPGGPGTMTRKGRKACPYCGGTKWESEAQDSEEMPNPVTRSDGSTIGGMVERVVLDETMVDAMGLPMPMTTLEPMRVPYYKPNIYPVILQKNVSVYGKFLGDSDLDKIADQQNSTNRLEAKILDKLLKSGSFVTLPSAAHIDNNAEDMKTLRPDSPADMAMIGVYTLEGDVQQDMAYLAQIYEEARQVIGITDSFQGRADRTATSGKAKEFAAAQSAGRLESKRVMKNAAYAALFEAMFKFKLAYCDEPRPVTAHDDQGNPVYEEFNRWDFLEQDEAGEWYWNDQFLFSTDDTAPLANNREAMWQEARMNLQTGAFGDPTNLQTLILFWSQMETLHYPMAAEAKQYLEQQLEQQQAMQMQQMMQMQQAQAQQMDHAAAGLDQGTANAVVQQARAKAAQDVMAGAGGQG</sequence>
<name>A0A9D1IV78_9FIRM</name>
<proteinExistence type="predicted"/>
<evidence type="ECO:0000256" key="1">
    <source>
        <dbReference type="SAM" id="MobiDB-lite"/>
    </source>
</evidence>
<organism evidence="2 3">
    <name type="scientific">Candidatus Avoscillospira avicola</name>
    <dbReference type="NCBI Taxonomy" id="2840706"/>
    <lineage>
        <taxon>Bacteria</taxon>
        <taxon>Bacillati</taxon>
        <taxon>Bacillota</taxon>
        <taxon>Clostridia</taxon>
        <taxon>Eubacteriales</taxon>
        <taxon>Oscillospiraceae</taxon>
        <taxon>Oscillospiraceae incertae sedis</taxon>
        <taxon>Candidatus Avoscillospira</taxon>
    </lineage>
</organism>
<protein>
    <recommendedName>
        <fullName evidence="4">Portal protein</fullName>
    </recommendedName>
</protein>
<reference evidence="2" key="1">
    <citation type="submission" date="2020-10" db="EMBL/GenBank/DDBJ databases">
        <authorList>
            <person name="Gilroy R."/>
        </authorList>
    </citation>
    <scope>NUCLEOTIDE SEQUENCE</scope>
    <source>
        <strain evidence="2">ChiBcec15-4380</strain>
    </source>
</reference>
<gene>
    <name evidence="2" type="ORF">IAA53_03220</name>
</gene>
<accession>A0A9D1IV78</accession>